<proteinExistence type="inferred from homology"/>
<protein>
    <submittedName>
        <fullName evidence="3">GIY-YIG nuclease family protein</fullName>
    </submittedName>
</protein>
<gene>
    <name evidence="3" type="ORF">E1163_29255</name>
</gene>
<dbReference type="PANTHER" id="PTHR34477:SF1">
    <property type="entry name" value="UPF0213 PROTEIN YHBQ"/>
    <property type="match status" value="1"/>
</dbReference>
<evidence type="ECO:0000256" key="1">
    <source>
        <dbReference type="ARBA" id="ARBA00007435"/>
    </source>
</evidence>
<dbReference type="PANTHER" id="PTHR34477">
    <property type="entry name" value="UPF0213 PROTEIN YHBQ"/>
    <property type="match status" value="1"/>
</dbReference>
<dbReference type="Pfam" id="PF01541">
    <property type="entry name" value="GIY-YIG"/>
    <property type="match status" value="1"/>
</dbReference>
<dbReference type="InterPro" id="IPR035901">
    <property type="entry name" value="GIY-YIG_endonuc_sf"/>
</dbReference>
<feature type="domain" description="GIY-YIG" evidence="2">
    <location>
        <begin position="1"/>
        <end position="75"/>
    </location>
</feature>
<dbReference type="EMBL" id="SMLW01000678">
    <property type="protein sequence ID" value="MTI29086.1"/>
    <property type="molecule type" value="Genomic_DNA"/>
</dbReference>
<evidence type="ECO:0000313" key="4">
    <source>
        <dbReference type="Proteomes" id="UP000798808"/>
    </source>
</evidence>
<organism evidence="3 4">
    <name type="scientific">Fulvivirga kasyanovii</name>
    <dbReference type="NCBI Taxonomy" id="396812"/>
    <lineage>
        <taxon>Bacteria</taxon>
        <taxon>Pseudomonadati</taxon>
        <taxon>Bacteroidota</taxon>
        <taxon>Cytophagia</taxon>
        <taxon>Cytophagales</taxon>
        <taxon>Fulvivirgaceae</taxon>
        <taxon>Fulvivirga</taxon>
    </lineage>
</organism>
<comment type="caution">
    <text evidence="3">The sequence shown here is derived from an EMBL/GenBank/DDBJ whole genome shotgun (WGS) entry which is preliminary data.</text>
</comment>
<dbReference type="SUPFAM" id="SSF82771">
    <property type="entry name" value="GIY-YIG endonuclease"/>
    <property type="match status" value="1"/>
</dbReference>
<dbReference type="InterPro" id="IPR000305">
    <property type="entry name" value="GIY-YIG_endonuc"/>
</dbReference>
<dbReference type="RefSeq" id="WP_155177238.1">
    <property type="nucleotide sequence ID" value="NZ_BAAAFL010000010.1"/>
</dbReference>
<reference evidence="3 4" key="1">
    <citation type="submission" date="2019-02" db="EMBL/GenBank/DDBJ databases">
        <authorList>
            <person name="Goldberg S.R."/>
            <person name="Haltli B.A."/>
            <person name="Correa H."/>
            <person name="Russell K.G."/>
        </authorList>
    </citation>
    <scope>NUCLEOTIDE SEQUENCE [LARGE SCALE GENOMIC DNA]</scope>
    <source>
        <strain evidence="3 4">JCM 16186</strain>
    </source>
</reference>
<dbReference type="InterPro" id="IPR050190">
    <property type="entry name" value="UPF0213_domain"/>
</dbReference>
<accession>A0ABW9RYE5</accession>
<comment type="similarity">
    <text evidence="1">Belongs to the UPF0213 family.</text>
</comment>
<evidence type="ECO:0000313" key="3">
    <source>
        <dbReference type="EMBL" id="MTI29086.1"/>
    </source>
</evidence>
<name>A0ABW9RYE5_9BACT</name>
<dbReference type="PROSITE" id="PS50164">
    <property type="entry name" value="GIY_YIG"/>
    <property type="match status" value="1"/>
</dbReference>
<evidence type="ECO:0000259" key="2">
    <source>
        <dbReference type="PROSITE" id="PS50164"/>
    </source>
</evidence>
<dbReference type="Proteomes" id="UP000798808">
    <property type="component" value="Unassembled WGS sequence"/>
</dbReference>
<dbReference type="Gene3D" id="3.40.1440.10">
    <property type="entry name" value="GIY-YIG endonuclease"/>
    <property type="match status" value="1"/>
</dbReference>
<keyword evidence="4" id="KW-1185">Reference proteome</keyword>
<dbReference type="CDD" id="cd10449">
    <property type="entry name" value="GIY-YIG_SLX1_like"/>
    <property type="match status" value="1"/>
</dbReference>
<sequence>MYYVYIIESQIDKSWYYGYSQNVEKRLGYHNNGESRYTKRKTPWQLIFCRSFESKTEALKFEKYLKDSRNKEYIKRAFSEYFINRDVAQSG</sequence>